<dbReference type="InterPro" id="IPR052732">
    <property type="entry name" value="Cell-binding_unc_protein"/>
</dbReference>
<dbReference type="Proteomes" id="UP000254889">
    <property type="component" value="Chromosome"/>
</dbReference>
<sequence length="312" mass="36368">MSWVFLAGDRVYKLKKPVRFPYLDFSTLARRERACRAELALNRRLAPQVYRDVVPLVQSHGRLSLGGEGTVVDWLVCMERLDERFMLDRLIADGRLTAAQVARLVDALARFYRMAEPTLIAPTVYRAELLRSLDYNRRVLLDGRFSLPSGLVWRIDHAQRRFLRQCSGLIDARFRHRRVVDGHGDLRPEHICLDDDVRIIDCLEFNARLRVVDPFDEVAFLSLECERLGAAWAGELLRRRLMRELRDGPTDLLFTFYHCYRATLRARLAIAHLYEPHPRTPEKWPRVAREYLALAARSARKLEAFLKTPSSR</sequence>
<dbReference type="InterPro" id="IPR011009">
    <property type="entry name" value="Kinase-like_dom_sf"/>
</dbReference>
<evidence type="ECO:0000313" key="1">
    <source>
        <dbReference type="EMBL" id="AXK83961.1"/>
    </source>
</evidence>
<evidence type="ECO:0008006" key="3">
    <source>
        <dbReference type="Google" id="ProtNLM"/>
    </source>
</evidence>
<accession>A0A346A464</accession>
<dbReference type="KEGG" id="ptaw:DW352_09795"/>
<gene>
    <name evidence="1" type="ORF">DW352_09795</name>
</gene>
<dbReference type="SUPFAM" id="SSF56112">
    <property type="entry name" value="Protein kinase-like (PK-like)"/>
    <property type="match status" value="1"/>
</dbReference>
<reference evidence="1 2" key="1">
    <citation type="submission" date="2018-07" db="EMBL/GenBank/DDBJ databases">
        <authorList>
            <person name="Quirk P.G."/>
            <person name="Krulwich T.A."/>
        </authorList>
    </citation>
    <scope>NUCLEOTIDE SEQUENCE [LARGE SCALE GENOMIC DNA]</scope>
    <source>
        <strain evidence="1 2">CC-BB4</strain>
    </source>
</reference>
<dbReference type="PANTHER" id="PTHR43883:SF1">
    <property type="entry name" value="GLUCONOKINASE"/>
    <property type="match status" value="1"/>
</dbReference>
<dbReference type="PANTHER" id="PTHR43883">
    <property type="entry name" value="SLR0207 PROTEIN"/>
    <property type="match status" value="1"/>
</dbReference>
<keyword evidence="2" id="KW-1185">Reference proteome</keyword>
<dbReference type="OrthoDB" id="9810277at2"/>
<dbReference type="EMBL" id="CP031417">
    <property type="protein sequence ID" value="AXK83961.1"/>
    <property type="molecule type" value="Genomic_DNA"/>
</dbReference>
<organism evidence="1 2">
    <name type="scientific">Pseudolabrys taiwanensis</name>
    <dbReference type="NCBI Taxonomy" id="331696"/>
    <lineage>
        <taxon>Bacteria</taxon>
        <taxon>Pseudomonadati</taxon>
        <taxon>Pseudomonadota</taxon>
        <taxon>Alphaproteobacteria</taxon>
        <taxon>Hyphomicrobiales</taxon>
        <taxon>Xanthobacteraceae</taxon>
        <taxon>Pseudolabrys</taxon>
    </lineage>
</organism>
<proteinExistence type="predicted"/>
<name>A0A346A464_9HYPH</name>
<evidence type="ECO:0000313" key="2">
    <source>
        <dbReference type="Proteomes" id="UP000254889"/>
    </source>
</evidence>
<protein>
    <recommendedName>
        <fullName evidence="3">Aminoglycoside phosphotransferase domain-containing protein</fullName>
    </recommendedName>
</protein>
<dbReference type="AlphaFoldDB" id="A0A346A464"/>